<accession>A0ABP1RUP3</accession>
<reference evidence="2 3" key="1">
    <citation type="submission" date="2024-08" db="EMBL/GenBank/DDBJ databases">
        <authorList>
            <person name="Cucini C."/>
            <person name="Frati F."/>
        </authorList>
    </citation>
    <scope>NUCLEOTIDE SEQUENCE [LARGE SCALE GENOMIC DNA]</scope>
</reference>
<evidence type="ECO:0000313" key="2">
    <source>
        <dbReference type="EMBL" id="CAL8135887.1"/>
    </source>
</evidence>
<feature type="compositionally biased region" description="Polar residues" evidence="1">
    <location>
        <begin position="174"/>
        <end position="183"/>
    </location>
</feature>
<protein>
    <submittedName>
        <fullName evidence="2">Uncharacterized protein</fullName>
    </submittedName>
</protein>
<evidence type="ECO:0000256" key="1">
    <source>
        <dbReference type="SAM" id="MobiDB-lite"/>
    </source>
</evidence>
<proteinExistence type="predicted"/>
<feature type="region of interest" description="Disordered" evidence="1">
    <location>
        <begin position="140"/>
        <end position="190"/>
    </location>
</feature>
<sequence>MASNFTVLQHPSETHDNFTLENKQNASKDQNVTETPSHLFPSVVSVFSTRKPHENYYGYSEINNNISVVNEAASNVSSENHYEYAPLAESHSDMSANVSITGLTSEFQNPISDNVEMKNQITSTGLLSSNVSRKQVEFNVNSSQSHPAKEKDLNDLNPFTPRPMEPTHDADPEMNSTNTGQTQSEHESRMLSNTLLRSTDVSRLNQVIGLRNQTGKLNSIWTV</sequence>
<evidence type="ECO:0000313" key="3">
    <source>
        <dbReference type="Proteomes" id="UP001642540"/>
    </source>
</evidence>
<organism evidence="2 3">
    <name type="scientific">Orchesella dallaii</name>
    <dbReference type="NCBI Taxonomy" id="48710"/>
    <lineage>
        <taxon>Eukaryota</taxon>
        <taxon>Metazoa</taxon>
        <taxon>Ecdysozoa</taxon>
        <taxon>Arthropoda</taxon>
        <taxon>Hexapoda</taxon>
        <taxon>Collembola</taxon>
        <taxon>Entomobryomorpha</taxon>
        <taxon>Entomobryoidea</taxon>
        <taxon>Orchesellidae</taxon>
        <taxon>Orchesellinae</taxon>
        <taxon>Orchesella</taxon>
    </lineage>
</organism>
<gene>
    <name evidence="2" type="ORF">ODALV1_LOCUS26189</name>
</gene>
<name>A0ABP1RUP3_9HEXA</name>
<keyword evidence="3" id="KW-1185">Reference proteome</keyword>
<dbReference type="Proteomes" id="UP001642540">
    <property type="component" value="Unassembled WGS sequence"/>
</dbReference>
<comment type="caution">
    <text evidence="2">The sequence shown here is derived from an EMBL/GenBank/DDBJ whole genome shotgun (WGS) entry which is preliminary data.</text>
</comment>
<dbReference type="EMBL" id="CAXLJM020000109">
    <property type="protein sequence ID" value="CAL8135887.1"/>
    <property type="molecule type" value="Genomic_DNA"/>
</dbReference>